<comment type="caution">
    <text evidence="1">The sequence shown here is derived from an EMBL/GenBank/DDBJ whole genome shotgun (WGS) entry which is preliminary data.</text>
</comment>
<gene>
    <name evidence="1" type="ORF">HG933_02980</name>
</gene>
<organism evidence="1 2">
    <name type="scientific">Megasphaera elsdenii</name>
    <dbReference type="NCBI Taxonomy" id="907"/>
    <lineage>
        <taxon>Bacteria</taxon>
        <taxon>Bacillati</taxon>
        <taxon>Bacillota</taxon>
        <taxon>Negativicutes</taxon>
        <taxon>Veillonellales</taxon>
        <taxon>Veillonellaceae</taxon>
        <taxon>Megasphaera</taxon>
    </lineage>
</organism>
<reference evidence="1 2" key="1">
    <citation type="submission" date="2020-04" db="EMBL/GenBank/DDBJ databases">
        <authorList>
            <person name="Hitch T.C.A."/>
            <person name="Wylensek D."/>
            <person name="Clavel T."/>
        </authorList>
    </citation>
    <scope>NUCLEOTIDE SEQUENCE [LARGE SCALE GENOMIC DNA]</scope>
    <source>
        <strain evidence="1 2">WCA-386-APC-2A</strain>
    </source>
</reference>
<proteinExistence type="predicted"/>
<dbReference type="Proteomes" id="UP000536773">
    <property type="component" value="Unassembled WGS sequence"/>
</dbReference>
<dbReference type="EMBL" id="JABBJH010000003">
    <property type="protein sequence ID" value="NMK38358.1"/>
    <property type="molecule type" value="Genomic_DNA"/>
</dbReference>
<accession>A0A848EP47</accession>
<sequence length="81" mass="8923">MNAGGEEFFQAKGFIDAARRRFQAQRLGMIDFGPSQVELGQEGIERVAILNLGIPSTIPGTDADFLNFLILQICQIGIRIQ</sequence>
<evidence type="ECO:0000313" key="1">
    <source>
        <dbReference type="EMBL" id="NMK38358.1"/>
    </source>
</evidence>
<evidence type="ECO:0000313" key="2">
    <source>
        <dbReference type="Proteomes" id="UP000536773"/>
    </source>
</evidence>
<protein>
    <submittedName>
        <fullName evidence="1">Uncharacterized protein</fullName>
    </submittedName>
</protein>
<name>A0A848EP47_MEGEL</name>
<dbReference type="AlphaFoldDB" id="A0A848EP47"/>